<evidence type="ECO:0000259" key="2">
    <source>
        <dbReference type="Pfam" id="PF20153"/>
    </source>
</evidence>
<dbReference type="Pfam" id="PF20153">
    <property type="entry name" value="DUF6535"/>
    <property type="match status" value="1"/>
</dbReference>
<dbReference type="OrthoDB" id="3185525at2759"/>
<evidence type="ECO:0000256" key="1">
    <source>
        <dbReference type="SAM" id="Phobius"/>
    </source>
</evidence>
<protein>
    <recommendedName>
        <fullName evidence="2">DUF6535 domain-containing protein</fullName>
    </recommendedName>
</protein>
<gene>
    <name evidence="3" type="ORF">PHLGIDRAFT_60205</name>
</gene>
<dbReference type="EMBL" id="KN840600">
    <property type="protein sequence ID" value="KIP03791.1"/>
    <property type="molecule type" value="Genomic_DNA"/>
</dbReference>
<keyword evidence="4" id="KW-1185">Reference proteome</keyword>
<dbReference type="AlphaFoldDB" id="A0A0C3RT69"/>
<proteinExistence type="predicted"/>
<feature type="transmembrane region" description="Helical" evidence="1">
    <location>
        <begin position="153"/>
        <end position="181"/>
    </location>
</feature>
<feature type="non-terminal residue" evidence="3">
    <location>
        <position position="227"/>
    </location>
</feature>
<dbReference type="STRING" id="745531.A0A0C3RT69"/>
<evidence type="ECO:0000313" key="3">
    <source>
        <dbReference type="EMBL" id="KIP03791.1"/>
    </source>
</evidence>
<accession>A0A0C3RT69</accession>
<feature type="transmembrane region" description="Helical" evidence="1">
    <location>
        <begin position="23"/>
        <end position="42"/>
    </location>
</feature>
<keyword evidence="1" id="KW-1133">Transmembrane helix</keyword>
<evidence type="ECO:0000313" key="4">
    <source>
        <dbReference type="Proteomes" id="UP000053257"/>
    </source>
</evidence>
<feature type="domain" description="DUF6535" evidence="2">
    <location>
        <begin position="1"/>
        <end position="184"/>
    </location>
</feature>
<feature type="transmembrane region" description="Helical" evidence="1">
    <location>
        <begin position="102"/>
        <end position="120"/>
    </location>
</feature>
<reference evidence="3 4" key="1">
    <citation type="journal article" date="2014" name="PLoS Genet.">
        <title>Analysis of the Phlebiopsis gigantea genome, transcriptome and secretome provides insight into its pioneer colonization strategies of wood.</title>
        <authorList>
            <person name="Hori C."/>
            <person name="Ishida T."/>
            <person name="Igarashi K."/>
            <person name="Samejima M."/>
            <person name="Suzuki H."/>
            <person name="Master E."/>
            <person name="Ferreira P."/>
            <person name="Ruiz-Duenas F.J."/>
            <person name="Held B."/>
            <person name="Canessa P."/>
            <person name="Larrondo L.F."/>
            <person name="Schmoll M."/>
            <person name="Druzhinina I.S."/>
            <person name="Kubicek C.P."/>
            <person name="Gaskell J.A."/>
            <person name="Kersten P."/>
            <person name="St John F."/>
            <person name="Glasner J."/>
            <person name="Sabat G."/>
            <person name="Splinter BonDurant S."/>
            <person name="Syed K."/>
            <person name="Yadav J."/>
            <person name="Mgbeahuruike A.C."/>
            <person name="Kovalchuk A."/>
            <person name="Asiegbu F.O."/>
            <person name="Lackner G."/>
            <person name="Hoffmeister D."/>
            <person name="Rencoret J."/>
            <person name="Gutierrez A."/>
            <person name="Sun H."/>
            <person name="Lindquist E."/>
            <person name="Barry K."/>
            <person name="Riley R."/>
            <person name="Grigoriev I.V."/>
            <person name="Henrissat B."/>
            <person name="Kues U."/>
            <person name="Berka R.M."/>
            <person name="Martinez A.T."/>
            <person name="Covert S.F."/>
            <person name="Blanchette R.A."/>
            <person name="Cullen D."/>
        </authorList>
    </citation>
    <scope>NUCLEOTIDE SEQUENCE [LARGE SCALE GENOMIC DNA]</scope>
    <source>
        <strain evidence="3 4">11061_1 CR5-6</strain>
    </source>
</reference>
<dbReference type="HOGENOM" id="CLU_018688_1_2_1"/>
<keyword evidence="1" id="KW-0472">Membrane</keyword>
<dbReference type="InterPro" id="IPR045338">
    <property type="entry name" value="DUF6535"/>
</dbReference>
<dbReference type="Proteomes" id="UP000053257">
    <property type="component" value="Unassembled WGS sequence"/>
</dbReference>
<name>A0A0C3RT69_PHLG1</name>
<feature type="transmembrane region" description="Helical" evidence="1">
    <location>
        <begin position="187"/>
        <end position="210"/>
    </location>
</feature>
<feature type="non-terminal residue" evidence="3">
    <location>
        <position position="1"/>
    </location>
</feature>
<sequence length="227" mass="25469">WPTVVDYMKTYDESMMKDYSDDIDALLVLAGLFSAVLTAFIVESYTSLQEDNSESSVQLLSRISAQLESYHVQAPFVNSTLGPPPLSSPFEPTSAARWVNSLWFLSLLFSLAAAVIGILAKQWIREYQKWNEATASPRENVLVRRLRYESWEVWHTAAIISSIPAMLELAVVLFVCGLIVFLWTVDIIVAIVVTVFSAIFLVAVSTLTLLPAFFKRCPYKSPTAWAF</sequence>
<organism evidence="3 4">
    <name type="scientific">Phlebiopsis gigantea (strain 11061_1 CR5-6)</name>
    <name type="common">White-rot fungus</name>
    <name type="synonym">Peniophora gigantea</name>
    <dbReference type="NCBI Taxonomy" id="745531"/>
    <lineage>
        <taxon>Eukaryota</taxon>
        <taxon>Fungi</taxon>
        <taxon>Dikarya</taxon>
        <taxon>Basidiomycota</taxon>
        <taxon>Agaricomycotina</taxon>
        <taxon>Agaricomycetes</taxon>
        <taxon>Polyporales</taxon>
        <taxon>Phanerochaetaceae</taxon>
        <taxon>Phlebiopsis</taxon>
    </lineage>
</organism>
<keyword evidence="1" id="KW-0812">Transmembrane</keyword>